<accession>A0A2N1IYT5</accession>
<evidence type="ECO:0000313" key="2">
    <source>
        <dbReference type="Proteomes" id="UP000233399"/>
    </source>
</evidence>
<sequence>MSGSIKINKGSSVVFLGGMNAMPMMYALELKARGQRVYYYVDAKRSDKLSRPENHFPDIEYPYPGWIFENILHTQLLLLVWPRFFAWLYGKRIRKDITGKVDCLVLNGFFTALAPYFEKKYQVVSLSHGADLDVWAFEGGVENLAKGMSSRSIFKYLPNSVSRYLLRKFIERQYKGYSASNVVIYFPRGLNSAGDKVIDRLLSDGVSYVSRYDISFEPLKNSKREFKGASGKLNIFSGVRFLFRSFPEGNEGYSKGSDVMLRGLALYYELNKNIEIHLVEKGEDFVAAKSLCHELGLSEVVVWHKEMTFKQLLSLYDKADICFDQVGAHWIGAIGGYALWLGKPLIANDEMLIAEGVWPSPNPVCSAKTPQEILDWLVVLESEQVRKDISNSSKLFVEQYMSPGATIDKVFDLLG</sequence>
<organism evidence="1 2">
    <name type="scientific">Pseudomonas monteilii</name>
    <dbReference type="NCBI Taxonomy" id="76759"/>
    <lineage>
        <taxon>Bacteria</taxon>
        <taxon>Pseudomonadati</taxon>
        <taxon>Pseudomonadota</taxon>
        <taxon>Gammaproteobacteria</taxon>
        <taxon>Pseudomonadales</taxon>
        <taxon>Pseudomonadaceae</taxon>
        <taxon>Pseudomonas</taxon>
    </lineage>
</organism>
<protein>
    <recommendedName>
        <fullName evidence="3">Glycosyltransferase</fullName>
    </recommendedName>
</protein>
<dbReference type="RefSeq" id="WP_101195936.1">
    <property type="nucleotide sequence ID" value="NZ_PJCG01000001.1"/>
</dbReference>
<dbReference type="Proteomes" id="UP000233399">
    <property type="component" value="Unassembled WGS sequence"/>
</dbReference>
<evidence type="ECO:0008006" key="3">
    <source>
        <dbReference type="Google" id="ProtNLM"/>
    </source>
</evidence>
<gene>
    <name evidence="1" type="ORF">CXB65_00065</name>
</gene>
<dbReference type="SUPFAM" id="SSF53756">
    <property type="entry name" value="UDP-Glycosyltransferase/glycogen phosphorylase"/>
    <property type="match status" value="1"/>
</dbReference>
<dbReference type="Gene3D" id="3.40.50.2000">
    <property type="entry name" value="Glycogen Phosphorylase B"/>
    <property type="match status" value="1"/>
</dbReference>
<evidence type="ECO:0000313" key="1">
    <source>
        <dbReference type="EMBL" id="PKI25876.1"/>
    </source>
</evidence>
<dbReference type="EMBL" id="PJCG01000001">
    <property type="protein sequence ID" value="PKI25876.1"/>
    <property type="molecule type" value="Genomic_DNA"/>
</dbReference>
<comment type="caution">
    <text evidence="1">The sequence shown here is derived from an EMBL/GenBank/DDBJ whole genome shotgun (WGS) entry which is preliminary data.</text>
</comment>
<reference evidence="1 2" key="1">
    <citation type="submission" date="2017-12" db="EMBL/GenBank/DDBJ databases">
        <title>Isolation and characterization of an aerobic denitrifying Pseudomonas monteilii CY06 from aquaculture ponds.</title>
        <authorList>
            <person name="Ma Q."/>
            <person name="Cai Y."/>
            <person name="He Z."/>
        </authorList>
    </citation>
    <scope>NUCLEOTIDE SEQUENCE [LARGE SCALE GENOMIC DNA]</scope>
    <source>
        <strain evidence="1 2">CY06</strain>
    </source>
</reference>
<dbReference type="AlphaFoldDB" id="A0A2N1IYT5"/>
<proteinExistence type="predicted"/>
<name>A0A2N1IYT5_9PSED</name>